<dbReference type="PANTHER" id="PTHR31270:SF1">
    <property type="entry name" value="GLUTAMINYL-PEPTIDE CYCLOTRANSFERASE"/>
    <property type="match status" value="1"/>
</dbReference>
<keyword evidence="2" id="KW-1185">Reference proteome</keyword>
<comment type="caution">
    <text evidence="1">The sequence shown here is derived from an EMBL/GenBank/DDBJ whole genome shotgun (WGS) entry which is preliminary data.</text>
</comment>
<dbReference type="RefSeq" id="WP_106198123.1">
    <property type="nucleotide sequence ID" value="NZ_JAXEIU010000062.1"/>
</dbReference>
<dbReference type="SUPFAM" id="SSF50969">
    <property type="entry name" value="YVTN repeat-like/Quinoprotein amine dehydrogenase"/>
    <property type="match status" value="1"/>
</dbReference>
<dbReference type="EMBL" id="QGHD01000001">
    <property type="protein sequence ID" value="PWL04283.1"/>
    <property type="molecule type" value="Genomic_DNA"/>
</dbReference>
<dbReference type="InterPro" id="IPR011044">
    <property type="entry name" value="Quino_amine_DH_bsu"/>
</dbReference>
<sequence>MFAEIALAALLGQFSVLDSVEHHPENYTQGFFFHGKTLYETTGRYGDSRLLRYPEAGKPATDSLKLSSKYFGEGSVQFGNDIFWLTWREGKAFVIDAKTLTKKSEFEIPGEGWGLTLDGGALILSDGSANLYWISPGDKRVFKTLEVRDGERKIKNLNELEMVDGKLYANVWLSDSIAVIDIHSGAVLEWLDFSKIAEAERRQNSKAEVLNGIAYDGKFLWITGKYWKKTLKILRK</sequence>
<dbReference type="Pfam" id="PF05096">
    <property type="entry name" value="Glu_cyclase_2"/>
    <property type="match status" value="1"/>
</dbReference>
<name>A0ABX5LSM3_9BACT</name>
<protein>
    <submittedName>
        <fullName evidence="1">Glutamine cyclotransferase</fullName>
    </submittedName>
</protein>
<dbReference type="InterPro" id="IPR015943">
    <property type="entry name" value="WD40/YVTN_repeat-like_dom_sf"/>
</dbReference>
<accession>A0ABX5LSM3</accession>
<dbReference type="PANTHER" id="PTHR31270">
    <property type="entry name" value="GLUTAMINYL-PEPTIDE CYCLOTRANSFERASE"/>
    <property type="match status" value="1"/>
</dbReference>
<proteinExistence type="predicted"/>
<gene>
    <name evidence="1" type="ORF">B0H50_101298</name>
</gene>
<evidence type="ECO:0000313" key="1">
    <source>
        <dbReference type="EMBL" id="PWL04283.1"/>
    </source>
</evidence>
<evidence type="ECO:0000313" key="2">
    <source>
        <dbReference type="Proteomes" id="UP000245523"/>
    </source>
</evidence>
<dbReference type="InterPro" id="IPR007788">
    <property type="entry name" value="QCT"/>
</dbReference>
<dbReference type="Gene3D" id="2.130.10.10">
    <property type="entry name" value="YVTN repeat-like/Quinoprotein amine dehydrogenase"/>
    <property type="match status" value="1"/>
</dbReference>
<organism evidence="1 2">
    <name type="scientific">Hallerella porci</name>
    <dbReference type="NCBI Taxonomy" id="1945871"/>
    <lineage>
        <taxon>Bacteria</taxon>
        <taxon>Pseudomonadati</taxon>
        <taxon>Fibrobacterota</taxon>
        <taxon>Fibrobacteria</taxon>
        <taxon>Fibrobacterales</taxon>
        <taxon>Fibrobacteraceae</taxon>
        <taxon>Hallerella</taxon>
    </lineage>
</organism>
<dbReference type="Proteomes" id="UP000245523">
    <property type="component" value="Unassembled WGS sequence"/>
</dbReference>
<reference evidence="1 2" key="1">
    <citation type="submission" date="2018-05" db="EMBL/GenBank/DDBJ databases">
        <title>Animal gut microbial communities from fecal samples from Wisconsin, USA.</title>
        <authorList>
            <person name="Neumann A."/>
        </authorList>
    </citation>
    <scope>NUCLEOTIDE SEQUENCE [LARGE SCALE GENOMIC DNA]</scope>
    <source>
        <strain evidence="1 2">UWS4</strain>
    </source>
</reference>